<feature type="transmembrane region" description="Helical" evidence="1">
    <location>
        <begin position="122"/>
        <end position="145"/>
    </location>
</feature>
<organism evidence="2">
    <name type="scientific">Paulinella micropora</name>
    <dbReference type="NCBI Taxonomy" id="1928728"/>
    <lineage>
        <taxon>Eukaryota</taxon>
        <taxon>Sar</taxon>
        <taxon>Rhizaria</taxon>
        <taxon>Cercozoa</taxon>
        <taxon>Imbricatea</taxon>
        <taxon>Silicofilosea</taxon>
        <taxon>Euglyphida</taxon>
        <taxon>Paulinellidae</taxon>
        <taxon>Paulinella</taxon>
    </lineage>
</organism>
<name>A0A1L5YBV6_9EUKA</name>
<feature type="transmembrane region" description="Helical" evidence="1">
    <location>
        <begin position="157"/>
        <end position="178"/>
    </location>
</feature>
<keyword evidence="4" id="KW-0808">Transferase</keyword>
<gene>
    <name evidence="4" type="primary">MYN1_Chr_336</name>
    <name evidence="2" type="ORF">PCKR_386</name>
    <name evidence="3" type="ORF">PFK_386</name>
    <name evidence="4" type="ORF">PMYN1_Chma344</name>
</gene>
<feature type="transmembrane region" description="Helical" evidence="1">
    <location>
        <begin position="12"/>
        <end position="33"/>
    </location>
</feature>
<geneLocation type="plastid" evidence="2"/>
<evidence type="ECO:0000256" key="1">
    <source>
        <dbReference type="SAM" id="Phobius"/>
    </source>
</evidence>
<dbReference type="GO" id="GO:0004143">
    <property type="term" value="F:ATP-dependent diacylglycerol kinase activity"/>
    <property type="evidence" value="ECO:0007669"/>
    <property type="project" value="InterPro"/>
</dbReference>
<sequence length="227" mass="25325">MNPNSSSLNIVILGLILLTAWFLILYLTGIILYQKWPYQKEWMRKLLHIGTGPVILIAWITAIPRTINLGIGILTISSILVNYRLMLIPIIEAIDRRSYGTLAYGLAVTILLWFYWPKEPTSIMAGLMVMGFGDGLAGLLGSTFSSPCWRVWGQRKSIIGTLTMLLVSIMVLVILSTFSSMPINYKGIINLAVTATILEQLAISGWDNLIIPLVISYLWQVCILPLN</sequence>
<proteinExistence type="predicted"/>
<keyword evidence="1" id="KW-1133">Transmembrane helix</keyword>
<keyword evidence="1" id="KW-0472">Membrane</keyword>
<dbReference type="PANTHER" id="PTHR31303:SF1">
    <property type="entry name" value="CTP-DEPENDENT DIACYLGLYCEROL KINASE 1"/>
    <property type="match status" value="1"/>
</dbReference>
<dbReference type="Proteomes" id="UP000503178">
    <property type="component" value="Chromatophore Pltd"/>
</dbReference>
<keyword evidence="5" id="KW-1185">Reference proteome</keyword>
<evidence type="ECO:0000313" key="4">
    <source>
        <dbReference type="EMBL" id="BBL86153.1"/>
    </source>
</evidence>
<keyword evidence="4" id="KW-0418">Kinase</keyword>
<evidence type="ECO:0000313" key="2">
    <source>
        <dbReference type="EMBL" id="APP88172.1"/>
    </source>
</evidence>
<keyword evidence="2" id="KW-0934">Plastid</keyword>
<evidence type="ECO:0000313" key="5">
    <source>
        <dbReference type="Proteomes" id="UP000503178"/>
    </source>
</evidence>
<reference evidence="4 5" key="2">
    <citation type="submission" date="2019-06" db="EMBL/GenBank/DDBJ databases">
        <title>A hidden player of endosymbiotic evolution: DNA virus triggered massive gene transfer.</title>
        <authorList>
            <person name="Matsuo M."/>
            <person name="Katahata A."/>
            <person name="Tachikawa M."/>
            <person name="Minakuchi Y."/>
            <person name="Noguchi H."/>
            <person name="Toyoda A."/>
            <person name="Fujiyama A."/>
            <person name="Suzuki Y."/>
            <person name="Satoh S."/>
            <person name="Nakayama T."/>
            <person name="Kamikawa R."/>
            <person name="Nomura M."/>
            <person name="Inagaki Y."/>
            <person name="Ishida K."/>
            <person name="Obokata J."/>
        </authorList>
    </citation>
    <scope>NUCLEOTIDE SEQUENCE [LARGE SCALE GENOMIC DNA]</scope>
    <source>
        <strain evidence="4 5">MYN1</strain>
    </source>
</reference>
<reference evidence="2" key="1">
    <citation type="journal article" date="2017" name="Protist">
        <title>Diversity of the Photosynthetic Paulinella Species, with the Description of Paulinella micropora sp. nov. and the Chromatophore Genome Sequence for strain KR01.</title>
        <authorList>
            <person name="Lhee D."/>
            <person name="Yang E.C."/>
            <person name="Kim J.I."/>
            <person name="Nakayama T."/>
            <person name="Zuccarello G."/>
            <person name="Andersen R.A."/>
            <person name="Yoon H.S."/>
        </authorList>
    </citation>
    <scope>NUCLEOTIDE SEQUENCE</scope>
    <source>
        <strain evidence="3">FK01</strain>
        <strain evidence="2">KR01</strain>
    </source>
</reference>
<dbReference type="EMBL" id="KX897545">
    <property type="protein sequence ID" value="APP88172.1"/>
    <property type="molecule type" value="Genomic_DNA"/>
</dbReference>
<dbReference type="InterPro" id="IPR037997">
    <property type="entry name" value="Dgk1-like"/>
</dbReference>
<dbReference type="EMBL" id="LC490351">
    <property type="protein sequence ID" value="BBL86153.1"/>
    <property type="molecule type" value="Genomic_DNA"/>
</dbReference>
<dbReference type="AlphaFoldDB" id="A0A1L5YBV6"/>
<feature type="transmembrane region" description="Helical" evidence="1">
    <location>
        <begin position="69"/>
        <end position="87"/>
    </location>
</feature>
<feature type="transmembrane region" description="Helical" evidence="1">
    <location>
        <begin position="99"/>
        <end position="116"/>
    </location>
</feature>
<evidence type="ECO:0000313" key="3">
    <source>
        <dbReference type="EMBL" id="AQX44939.1"/>
    </source>
</evidence>
<dbReference type="EMBL" id="KY124271">
    <property type="protein sequence ID" value="AQX44939.1"/>
    <property type="molecule type" value="Genomic_DNA"/>
</dbReference>
<dbReference type="PANTHER" id="PTHR31303">
    <property type="entry name" value="CTP-DEPENDENT DIACYLGLYCEROL KINASE 1"/>
    <property type="match status" value="1"/>
</dbReference>
<protein>
    <submittedName>
        <fullName evidence="4">Phytol kinase</fullName>
    </submittedName>
</protein>
<keyword evidence="1" id="KW-0812">Transmembrane</keyword>
<accession>A0A1L5YBV6</accession>
<feature type="transmembrane region" description="Helical" evidence="1">
    <location>
        <begin position="45"/>
        <end position="63"/>
    </location>
</feature>